<evidence type="ECO:0000256" key="2">
    <source>
        <dbReference type="ARBA" id="ARBA00022676"/>
    </source>
</evidence>
<evidence type="ECO:0000256" key="4">
    <source>
        <dbReference type="ARBA" id="ARBA00022692"/>
    </source>
</evidence>
<comment type="subcellular location">
    <subcellularLocation>
        <location evidence="1">Membrane</location>
        <topology evidence="1">Multi-pass membrane protein</topology>
    </subcellularLocation>
</comment>
<feature type="transmembrane region" description="Helical" evidence="8">
    <location>
        <begin position="609"/>
        <end position="630"/>
    </location>
</feature>
<dbReference type="PANTHER" id="PTHR43867">
    <property type="entry name" value="CELLULOSE SYNTHASE CATALYTIC SUBUNIT A [UDP-FORMING]"/>
    <property type="match status" value="1"/>
</dbReference>
<reference evidence="9 10" key="1">
    <citation type="submission" date="2023-07" db="EMBL/GenBank/DDBJ databases">
        <title>Genomic Encyclopedia of Type Strains, Phase IV (KMG-IV): sequencing the most valuable type-strain genomes for metagenomic binning, comparative biology and taxonomic classification.</title>
        <authorList>
            <person name="Goeker M."/>
        </authorList>
    </citation>
    <scope>NUCLEOTIDE SEQUENCE [LARGE SCALE GENOMIC DNA]</scope>
    <source>
        <strain evidence="9 10">DSM 338</strain>
    </source>
</reference>
<proteinExistence type="predicted"/>
<evidence type="ECO:0000256" key="1">
    <source>
        <dbReference type="ARBA" id="ARBA00004141"/>
    </source>
</evidence>
<comment type="caution">
    <text evidence="9">The sequence shown here is derived from an EMBL/GenBank/DDBJ whole genome shotgun (WGS) entry which is preliminary data.</text>
</comment>
<evidence type="ECO:0000256" key="3">
    <source>
        <dbReference type="ARBA" id="ARBA00022679"/>
    </source>
</evidence>
<feature type="transmembrane region" description="Helical" evidence="8">
    <location>
        <begin position="522"/>
        <end position="540"/>
    </location>
</feature>
<evidence type="ECO:0000256" key="6">
    <source>
        <dbReference type="ARBA" id="ARBA00023136"/>
    </source>
</evidence>
<keyword evidence="2" id="KW-0328">Glycosyltransferase</keyword>
<organism evidence="9 10">
    <name type="scientific">Xanthobacter flavus</name>
    <dbReference type="NCBI Taxonomy" id="281"/>
    <lineage>
        <taxon>Bacteria</taxon>
        <taxon>Pseudomonadati</taxon>
        <taxon>Pseudomonadota</taxon>
        <taxon>Alphaproteobacteria</taxon>
        <taxon>Hyphomicrobiales</taxon>
        <taxon>Xanthobacteraceae</taxon>
        <taxon>Xanthobacter</taxon>
    </lineage>
</organism>
<dbReference type="GeneID" id="95761817"/>
<evidence type="ECO:0000313" key="9">
    <source>
        <dbReference type="EMBL" id="MDR6333072.1"/>
    </source>
</evidence>
<dbReference type="InterPro" id="IPR029044">
    <property type="entry name" value="Nucleotide-diphossugar_trans"/>
</dbReference>
<dbReference type="RefSeq" id="WP_281805872.1">
    <property type="nucleotide sequence ID" value="NZ_BSDO01000001.1"/>
</dbReference>
<sequence>MVGDAGAARKGRSHVSHDAGEDHRDLGRDLLHARDDGTASATLPALIASALPASELHPYRDHVDADELRAAAARARLVGVGVDEVLVASGALDDQTATRLLARDLGLSVATPNLASLPDNPAVAEAVLRTGTLVIGTGSGRPRFVMAARGRIVQRLRRALKRDAGLASRVELISPVALARRVGAACAPSFAAAATGRLVLADPFKSASTLRPGRIVGLAAAAIGLPLALLLALAPEMGLLAVQAALSLVFLAWIALRFAGCIFVPPEEPLPLLDARSLPVYSLLVPLYDEAASVPWLVAALSALDYPPEKLDIKLVVEADDHATRTAITALELPPHMAEVVVAPVGPRTKPKALEAALPFVRGSIVAIYDAEDLPEPDQLRRVVAAFRAGGQKVGCVQARLCIDNGGDSWISAQFAAEYAGQFDVLLPALSALGLPIPLGGTSNHFRRRVLDQVGGWDPYNVTEDADLGIRLARAGWQTRVISSTTFEEAPVTRRAWIGQRTRWLKGWAQTLLVHGRRPRALVRDLGPAGTIALMLLTAGPYAAALVHPLCLALLIADIVRGVAGLPCTRMAEVVTSALTYATLVTGYAGAAATMTVGLGRRGIRPGCWTVASIPFYWLLLSVAAWRAVIELIRRPYHWQKTEHGAARRGGGGGLRSSASAPPRPRPEGAWS</sequence>
<evidence type="ECO:0000313" key="10">
    <source>
        <dbReference type="Proteomes" id="UP001245370"/>
    </source>
</evidence>
<feature type="transmembrane region" description="Helical" evidence="8">
    <location>
        <begin position="578"/>
        <end position="597"/>
    </location>
</feature>
<dbReference type="EMBL" id="JAVDPY010000002">
    <property type="protein sequence ID" value="MDR6333072.1"/>
    <property type="molecule type" value="Genomic_DNA"/>
</dbReference>
<dbReference type="SUPFAM" id="SSF53448">
    <property type="entry name" value="Nucleotide-diphospho-sugar transferases"/>
    <property type="match status" value="1"/>
</dbReference>
<accession>A0ABU1KE12</accession>
<keyword evidence="4 8" id="KW-0812">Transmembrane</keyword>
<dbReference type="InterPro" id="IPR050321">
    <property type="entry name" value="Glycosyltr_2/OpgH_subfam"/>
</dbReference>
<dbReference type="Proteomes" id="UP001245370">
    <property type="component" value="Unassembled WGS sequence"/>
</dbReference>
<protein>
    <submittedName>
        <fullName evidence="9">Cellulose synthase/poly-beta-1,6-N-acetylglucosamine synthase-like glycosyltransferase</fullName>
    </submittedName>
</protein>
<gene>
    <name evidence="9" type="ORF">GGQ86_001536</name>
</gene>
<dbReference type="CDD" id="cd06427">
    <property type="entry name" value="CESA_like_2"/>
    <property type="match status" value="1"/>
</dbReference>
<keyword evidence="5 8" id="KW-1133">Transmembrane helix</keyword>
<evidence type="ECO:0000256" key="5">
    <source>
        <dbReference type="ARBA" id="ARBA00022989"/>
    </source>
</evidence>
<keyword evidence="10" id="KW-1185">Reference proteome</keyword>
<feature type="transmembrane region" description="Helical" evidence="8">
    <location>
        <begin position="215"/>
        <end position="234"/>
    </location>
</feature>
<evidence type="ECO:0000256" key="7">
    <source>
        <dbReference type="SAM" id="MobiDB-lite"/>
    </source>
</evidence>
<name>A0ABU1KE12_XANFL</name>
<evidence type="ECO:0000256" key="8">
    <source>
        <dbReference type="SAM" id="Phobius"/>
    </source>
</evidence>
<dbReference type="Gene3D" id="3.90.550.10">
    <property type="entry name" value="Spore Coat Polysaccharide Biosynthesis Protein SpsA, Chain A"/>
    <property type="match status" value="1"/>
</dbReference>
<keyword evidence="6 8" id="KW-0472">Membrane</keyword>
<feature type="transmembrane region" description="Helical" evidence="8">
    <location>
        <begin position="240"/>
        <end position="264"/>
    </location>
</feature>
<dbReference type="PANTHER" id="PTHR43867:SF2">
    <property type="entry name" value="CELLULOSE SYNTHASE CATALYTIC SUBUNIT A [UDP-FORMING]"/>
    <property type="match status" value="1"/>
</dbReference>
<dbReference type="Pfam" id="PF13641">
    <property type="entry name" value="Glyco_tranf_2_3"/>
    <property type="match status" value="1"/>
</dbReference>
<keyword evidence="3" id="KW-0808">Transferase</keyword>
<feature type="region of interest" description="Disordered" evidence="7">
    <location>
        <begin position="1"/>
        <end position="23"/>
    </location>
</feature>
<feature type="region of interest" description="Disordered" evidence="7">
    <location>
        <begin position="644"/>
        <end position="672"/>
    </location>
</feature>